<dbReference type="PANTHER" id="PTHR30450:SF1">
    <property type="entry name" value="D-METHIONINE TRANSPORT SYSTEM PERMEASE PROTEIN METI-RELATED"/>
    <property type="match status" value="1"/>
</dbReference>
<dbReference type="GO" id="GO:0005886">
    <property type="term" value="C:plasma membrane"/>
    <property type="evidence" value="ECO:0007669"/>
    <property type="project" value="UniProtKB-SubCell"/>
</dbReference>
<comment type="caution">
    <text evidence="12">The sequence shown here is derived from an EMBL/GenBank/DDBJ whole genome shotgun (WGS) entry which is preliminary data.</text>
</comment>
<gene>
    <name evidence="12" type="ORF">EDC16_104129</name>
    <name evidence="13" type="ORF">FHQ21_04610</name>
</gene>
<reference evidence="12 14" key="1">
    <citation type="submission" date="2019-03" db="EMBL/GenBank/DDBJ databases">
        <title>Genomic Encyclopedia of Type Strains, Phase IV (KMG-IV): sequencing the most valuable type-strain genomes for metagenomic binning, comparative biology and taxonomic classification.</title>
        <authorList>
            <person name="Goeker M."/>
        </authorList>
    </citation>
    <scope>NUCLEOTIDE SEQUENCE [LARGE SCALE GENOMIC DNA]</scope>
    <source>
        <strain evidence="12 14">DSM 28140</strain>
    </source>
</reference>
<feature type="domain" description="ABC transmembrane type-1" evidence="11">
    <location>
        <begin position="17"/>
        <end position="211"/>
    </location>
</feature>
<sequence length="221" mass="23779">MFDRLTSQVWQMILQASGETLYMVFGSGFLAAIFAIPLGVLLFITQPGGIKENPKFYRLLSMAVNIGRAIPFVILLFWIIPFTRAIVGTSIGTTAAIVPLTVSAIPFIARLVEGALLEIPSGLIEAARAMGASNFQIIVKFLLAEAKPALINGMTITLVALVNYSAMAGIVGGGGLGDVAIRYGYQTNVPEILTTVVVILVILVQLIQFVGDRLVRYVDHR</sequence>
<keyword evidence="7 10" id="KW-0472">Membrane</keyword>
<dbReference type="GO" id="GO:0048473">
    <property type="term" value="P:D-methionine transmembrane transport"/>
    <property type="evidence" value="ECO:0007669"/>
    <property type="project" value="TreeGrafter"/>
</dbReference>
<dbReference type="InterPro" id="IPR035906">
    <property type="entry name" value="MetI-like_sf"/>
</dbReference>
<keyword evidence="4" id="KW-1003">Cell membrane</keyword>
<dbReference type="Proteomes" id="UP000294619">
    <property type="component" value="Unassembled WGS sequence"/>
</dbReference>
<evidence type="ECO:0000256" key="1">
    <source>
        <dbReference type="ARBA" id="ARBA00004429"/>
    </source>
</evidence>
<evidence type="ECO:0000256" key="2">
    <source>
        <dbReference type="ARBA" id="ARBA00007069"/>
    </source>
</evidence>
<keyword evidence="5 10" id="KW-0812">Transmembrane</keyword>
<dbReference type="NCBIfam" id="NF008049">
    <property type="entry name" value="PRK10782.1"/>
    <property type="match status" value="1"/>
</dbReference>
<dbReference type="PROSITE" id="PS50928">
    <property type="entry name" value="ABC_TM1"/>
    <property type="match status" value="1"/>
</dbReference>
<evidence type="ECO:0000256" key="9">
    <source>
        <dbReference type="ARBA" id="ARBA00068615"/>
    </source>
</evidence>
<dbReference type="EMBL" id="VDGV01000030">
    <property type="protein sequence ID" value="TNG92407.1"/>
    <property type="molecule type" value="Genomic_DNA"/>
</dbReference>
<keyword evidence="15" id="KW-1185">Reference proteome</keyword>
<evidence type="ECO:0000313" key="15">
    <source>
        <dbReference type="Proteomes" id="UP000305526"/>
    </source>
</evidence>
<dbReference type="EMBL" id="SMCP01000004">
    <property type="protein sequence ID" value="TCV87940.1"/>
    <property type="molecule type" value="Genomic_DNA"/>
</dbReference>
<dbReference type="InterPro" id="IPR051322">
    <property type="entry name" value="AA_ABC_Transporter_Permease"/>
</dbReference>
<accession>A0A4R3Y7W8</accession>
<dbReference type="RefSeq" id="WP_132966220.1">
    <property type="nucleotide sequence ID" value="NZ_LEKL01000009.1"/>
</dbReference>
<dbReference type="Proteomes" id="UP000305526">
    <property type="component" value="Unassembled WGS sequence"/>
</dbReference>
<comment type="similarity">
    <text evidence="2">Belongs to the binding-protein-dependent transport system permease family. CysTW subfamily.</text>
</comment>
<evidence type="ECO:0000256" key="10">
    <source>
        <dbReference type="RuleBase" id="RU363032"/>
    </source>
</evidence>
<comment type="subcellular location">
    <subcellularLocation>
        <location evidence="1">Cell inner membrane</location>
        <topology evidence="1">Multi-pass membrane protein</topology>
    </subcellularLocation>
    <subcellularLocation>
        <location evidence="10">Cell membrane</location>
        <topology evidence="10">Multi-pass membrane protein</topology>
    </subcellularLocation>
</comment>
<feature type="transmembrane region" description="Helical" evidence="10">
    <location>
        <begin position="56"/>
        <end position="80"/>
    </location>
</feature>
<dbReference type="FunFam" id="1.10.3720.10:FF:000002">
    <property type="entry name" value="D-methionine ABC transporter permease MetI"/>
    <property type="match status" value="1"/>
</dbReference>
<feature type="transmembrane region" description="Helical" evidence="10">
    <location>
        <begin position="20"/>
        <end position="44"/>
    </location>
</feature>
<dbReference type="AlphaFoldDB" id="A0A4R3Y7W8"/>
<feature type="transmembrane region" description="Helical" evidence="10">
    <location>
        <begin position="86"/>
        <end position="109"/>
    </location>
</feature>
<evidence type="ECO:0000313" key="14">
    <source>
        <dbReference type="Proteomes" id="UP000294619"/>
    </source>
</evidence>
<name>A0A4R3Y7W8_9PAST</name>
<evidence type="ECO:0000256" key="7">
    <source>
        <dbReference type="ARBA" id="ARBA00023136"/>
    </source>
</evidence>
<evidence type="ECO:0000256" key="6">
    <source>
        <dbReference type="ARBA" id="ARBA00022989"/>
    </source>
</evidence>
<dbReference type="Gene3D" id="1.10.3720.10">
    <property type="entry name" value="MetI-like"/>
    <property type="match status" value="1"/>
</dbReference>
<evidence type="ECO:0000256" key="8">
    <source>
        <dbReference type="ARBA" id="ARBA00057275"/>
    </source>
</evidence>
<dbReference type="Pfam" id="PF00528">
    <property type="entry name" value="BPD_transp_1"/>
    <property type="match status" value="1"/>
</dbReference>
<evidence type="ECO:0000313" key="13">
    <source>
        <dbReference type="EMBL" id="TNG92407.1"/>
    </source>
</evidence>
<evidence type="ECO:0000256" key="3">
    <source>
        <dbReference type="ARBA" id="ARBA00022448"/>
    </source>
</evidence>
<dbReference type="SUPFAM" id="SSF161098">
    <property type="entry name" value="MetI-like"/>
    <property type="match status" value="1"/>
</dbReference>
<organism evidence="12 14">
    <name type="scientific">Testudinibacter aquarius</name>
    <dbReference type="NCBI Taxonomy" id="1524974"/>
    <lineage>
        <taxon>Bacteria</taxon>
        <taxon>Pseudomonadati</taxon>
        <taxon>Pseudomonadota</taxon>
        <taxon>Gammaproteobacteria</taxon>
        <taxon>Pasteurellales</taxon>
        <taxon>Pasteurellaceae</taxon>
        <taxon>Testudinibacter</taxon>
    </lineage>
</organism>
<keyword evidence="6 10" id="KW-1133">Transmembrane helix</keyword>
<keyword evidence="3 10" id="KW-0813">Transport</keyword>
<proteinExistence type="inferred from homology"/>
<dbReference type="PANTHER" id="PTHR30450">
    <property type="entry name" value="ABC TRANSPORTER PERMEASE"/>
    <property type="match status" value="1"/>
</dbReference>
<evidence type="ECO:0000259" key="11">
    <source>
        <dbReference type="PROSITE" id="PS50928"/>
    </source>
</evidence>
<feature type="transmembrane region" description="Helical" evidence="10">
    <location>
        <begin position="149"/>
        <end position="172"/>
    </location>
</feature>
<evidence type="ECO:0000256" key="5">
    <source>
        <dbReference type="ARBA" id="ARBA00022692"/>
    </source>
</evidence>
<protein>
    <recommendedName>
        <fullName evidence="9">Probable D-methionine transport system permease protein MetI</fullName>
    </recommendedName>
</protein>
<evidence type="ECO:0000256" key="4">
    <source>
        <dbReference type="ARBA" id="ARBA00022475"/>
    </source>
</evidence>
<evidence type="ECO:0000313" key="12">
    <source>
        <dbReference type="EMBL" id="TCV87940.1"/>
    </source>
</evidence>
<dbReference type="InterPro" id="IPR000515">
    <property type="entry name" value="MetI-like"/>
</dbReference>
<comment type="function">
    <text evidence="8">Part of the binding-protein-dependent transport system for D-methionine. Probably responsible for the translocation of the substrate across the membrane.</text>
</comment>
<reference evidence="13 15" key="2">
    <citation type="submission" date="2019-05" db="EMBL/GenBank/DDBJ databases">
        <title>Pasteurellaceae isolates from reptiles.</title>
        <authorList>
            <person name="Bojesen A.M."/>
            <person name="Lund E."/>
        </authorList>
    </citation>
    <scope>NUCLEOTIDE SEQUENCE [LARGE SCALE GENOMIC DNA]</scope>
    <source>
        <strain evidence="13 15">ELNT2x</strain>
    </source>
</reference>
<feature type="transmembrane region" description="Helical" evidence="10">
    <location>
        <begin position="192"/>
        <end position="211"/>
    </location>
</feature>
<dbReference type="CDD" id="cd06261">
    <property type="entry name" value="TM_PBP2"/>
    <property type="match status" value="1"/>
</dbReference>